<dbReference type="GO" id="GO:0016787">
    <property type="term" value="F:hydrolase activity"/>
    <property type="evidence" value="ECO:0007669"/>
    <property type="project" value="UniProtKB-KW"/>
</dbReference>
<evidence type="ECO:0000256" key="4">
    <source>
        <dbReference type="ARBA" id="ARBA00023180"/>
    </source>
</evidence>
<dbReference type="GO" id="GO:0007155">
    <property type="term" value="P:cell adhesion"/>
    <property type="evidence" value="ECO:0007669"/>
    <property type="project" value="InterPro"/>
</dbReference>
<keyword evidence="2" id="KW-0677">Repeat</keyword>
<accession>A0A4R9JCL7</accession>
<comment type="caution">
    <text evidence="5">The sequence shown here is derived from an EMBL/GenBank/DDBJ whole genome shotgun (WGS) entry which is preliminary data.</text>
</comment>
<dbReference type="EMBL" id="RQFY01000001">
    <property type="protein sequence ID" value="TGL36769.1"/>
    <property type="molecule type" value="Genomic_DNA"/>
</dbReference>
<dbReference type="Gene3D" id="2.130.10.130">
    <property type="entry name" value="Integrin alpha, N-terminal"/>
    <property type="match status" value="4"/>
</dbReference>
<dbReference type="OrthoDB" id="344301at2"/>
<keyword evidence="3" id="KW-0378">Hydrolase</keyword>
<dbReference type="InterPro" id="IPR028994">
    <property type="entry name" value="Integrin_alpha_N"/>
</dbReference>
<dbReference type="AlphaFoldDB" id="A0A4R9JCL7"/>
<gene>
    <name evidence="5" type="ORF">EHQ52_02515</name>
</gene>
<dbReference type="InterPro" id="IPR000413">
    <property type="entry name" value="Integrin_alpha"/>
</dbReference>
<dbReference type="Pfam" id="PF01839">
    <property type="entry name" value="FG-GAP"/>
    <property type="match status" value="7"/>
</dbReference>
<organism evidence="5 6">
    <name type="scientific">Leptospira koniambonensis</name>
    <dbReference type="NCBI Taxonomy" id="2484950"/>
    <lineage>
        <taxon>Bacteria</taxon>
        <taxon>Pseudomonadati</taxon>
        <taxon>Spirochaetota</taxon>
        <taxon>Spirochaetia</taxon>
        <taxon>Leptospirales</taxon>
        <taxon>Leptospiraceae</taxon>
        <taxon>Leptospira</taxon>
    </lineage>
</organism>
<reference evidence="5" key="1">
    <citation type="journal article" date="2019" name="PLoS Negl. Trop. Dis.">
        <title>Revisiting the worldwide diversity of Leptospira species in the environment.</title>
        <authorList>
            <person name="Vincent A.T."/>
            <person name="Schiettekatte O."/>
            <person name="Bourhy P."/>
            <person name="Veyrier F.J."/>
            <person name="Picardeau M."/>
        </authorList>
    </citation>
    <scope>NUCLEOTIDE SEQUENCE [LARGE SCALE GENOMIC DNA]</scope>
    <source>
        <strain evidence="5">201800265</strain>
    </source>
</reference>
<evidence type="ECO:0000313" key="6">
    <source>
        <dbReference type="Proteomes" id="UP000297871"/>
    </source>
</evidence>
<evidence type="ECO:0000256" key="1">
    <source>
        <dbReference type="ARBA" id="ARBA00022729"/>
    </source>
</evidence>
<keyword evidence="4" id="KW-0325">Glycoprotein</keyword>
<dbReference type="InterPro" id="IPR013519">
    <property type="entry name" value="Int_alpha_beta-p"/>
</dbReference>
<dbReference type="RefSeq" id="WP_135613708.1">
    <property type="nucleotide sequence ID" value="NZ_RQFY01000001.1"/>
</dbReference>
<dbReference type="PANTHER" id="PTHR23221:SF7">
    <property type="entry name" value="PHOSPHATIDYLINOSITOL-GLYCAN-SPECIFIC PHOSPHOLIPASE D"/>
    <property type="match status" value="1"/>
</dbReference>
<keyword evidence="6" id="KW-1185">Reference proteome</keyword>
<evidence type="ECO:0000256" key="3">
    <source>
        <dbReference type="ARBA" id="ARBA00022801"/>
    </source>
</evidence>
<dbReference type="PANTHER" id="PTHR23221">
    <property type="entry name" value="GLYCOSYLPHOSPHATIDYLINOSITOL PHOSPHOLIPASE D"/>
    <property type="match status" value="1"/>
</dbReference>
<evidence type="ECO:0000256" key="2">
    <source>
        <dbReference type="ARBA" id="ARBA00022737"/>
    </source>
</evidence>
<dbReference type="InterPro" id="IPR013517">
    <property type="entry name" value="FG-GAP"/>
</dbReference>
<name>A0A4R9JCL7_9LEPT</name>
<sequence>MRKYSYILAALFLFFLESCSLKSMNLAFEAMLEAQIACLVAGDTCVDASTTPVGDVTPPTVTITNLPTTGRPTAETGFLYGTSTDDILVSSVQIRIDGGTYTAAAGTTSWSFALPSGSFTWRHGSFHSVDIRSIDSSGNISSVLSLNIRKGYNRDLNGDGYADVVATAPGDASGMGVAYIFYGGSAGIAATSTTMADHSITGQGRMGYTTAMGDVNGDGYGDLAIGASDYSGLQGITYIFHGSTSGIITSTAAGANRILNYTGSNEFGYAIALGDVNGDGYDDLANGAYRVGGFAGLAFIYYSTGSGGISSSAGTTISGPGGSNFACGIGLGDINGDGFSDLVVGGNAYAGGSTGGVWIFHSTGSAGVTVTSYTSANTTIVGESASNFGIRIFTGDVNGDGYADLAVGGPQYSSFVGRSYVFNSTGTTSGITVSAATSATSIVSSAVFSGLGSSVILGDVNGDGFDDFVTSAPVYNSAQGRVFVNLSNGNDVSSGSVNIIVGEAASQTFGNSLMISDINGDGLGDLVAGATTYPDGVALFGRVYIFHSFGNGYPASGANMANTTISGVTAGEFGSNVVDANIPKDLYPKFLGVWVFGSLENYRIQI</sequence>
<keyword evidence="1" id="KW-0732">Signal</keyword>
<proteinExistence type="predicted"/>
<dbReference type="PROSITE" id="PS51470">
    <property type="entry name" value="FG_GAP"/>
    <property type="match status" value="5"/>
</dbReference>
<dbReference type="GO" id="GO:0008305">
    <property type="term" value="C:integrin complex"/>
    <property type="evidence" value="ECO:0007669"/>
    <property type="project" value="InterPro"/>
</dbReference>
<evidence type="ECO:0000313" key="5">
    <source>
        <dbReference type="EMBL" id="TGL36769.1"/>
    </source>
</evidence>
<dbReference type="SUPFAM" id="SSF69318">
    <property type="entry name" value="Integrin alpha N-terminal domain"/>
    <property type="match status" value="2"/>
</dbReference>
<dbReference type="Proteomes" id="UP000297871">
    <property type="component" value="Unassembled WGS sequence"/>
</dbReference>
<dbReference type="SMART" id="SM00191">
    <property type="entry name" value="Int_alpha"/>
    <property type="match status" value="7"/>
</dbReference>
<protein>
    <submittedName>
        <fullName evidence="5">VCBS repeat-containing protein</fullName>
    </submittedName>
</protein>
<dbReference type="PRINTS" id="PR01185">
    <property type="entry name" value="INTEGRINA"/>
</dbReference>